<gene>
    <name evidence="3" type="ORF">F0P94_04385</name>
</gene>
<comment type="caution">
    <text evidence="3">The sequence shown here is derived from an EMBL/GenBank/DDBJ whole genome shotgun (WGS) entry which is preliminary data.</text>
</comment>
<protein>
    <recommendedName>
        <fullName evidence="5">J domain-containing protein</fullName>
    </recommendedName>
</protein>
<feature type="coiled-coil region" evidence="1">
    <location>
        <begin position="337"/>
        <end position="364"/>
    </location>
</feature>
<organism evidence="3 4">
    <name type="scientific">Adhaeribacter soli</name>
    <dbReference type="NCBI Taxonomy" id="2607655"/>
    <lineage>
        <taxon>Bacteria</taxon>
        <taxon>Pseudomonadati</taxon>
        <taxon>Bacteroidota</taxon>
        <taxon>Cytophagia</taxon>
        <taxon>Cytophagales</taxon>
        <taxon>Hymenobacteraceae</taxon>
        <taxon>Adhaeribacter</taxon>
    </lineage>
</organism>
<keyword evidence="1" id="KW-0175">Coiled coil</keyword>
<sequence>MPKPKKTAAEENNPASRGLTIGKKEKQVLSKAQQTFNRLVKRIEKLQRQIASDGQILEEKLNYYVAQIHPLETDELALRRGLLFSLYPYYTEPKKLPKGERKVLKEILINLLNEVLNGLPGEPDAELQEMFETLEGMTLEEAEKQDAEQMKKQMSEVFDAMGFDMDLSDLDLNASQEGIFQKINELEGDFERQAEPKEKAKTVRKKTKKQLEKEARERLAEELRNKSIGTIYKQLAKMLHPDLEPDAGQKTRKEALMKELTIAYKNNDLHTLLKLELEWIQAEETNLNKLTDEKLSIYNQVLKEQVADLEEEAFMVPQHPRFQALRRYAMFPGSLKYVDLKYEAKALKQNIKVLEELTTRLKTEDGLKEVKALLKMNRY</sequence>
<evidence type="ECO:0000313" key="4">
    <source>
        <dbReference type="Proteomes" id="UP000326570"/>
    </source>
</evidence>
<feature type="coiled-coil region" evidence="1">
    <location>
        <begin position="197"/>
        <end position="226"/>
    </location>
</feature>
<dbReference type="EMBL" id="VTWT01000002">
    <property type="protein sequence ID" value="KAA9340671.1"/>
    <property type="molecule type" value="Genomic_DNA"/>
</dbReference>
<evidence type="ECO:0000256" key="2">
    <source>
        <dbReference type="SAM" id="MobiDB-lite"/>
    </source>
</evidence>
<keyword evidence="4" id="KW-1185">Reference proteome</keyword>
<proteinExistence type="predicted"/>
<evidence type="ECO:0000313" key="3">
    <source>
        <dbReference type="EMBL" id="KAA9340671.1"/>
    </source>
</evidence>
<name>A0A5N1J7H7_9BACT</name>
<evidence type="ECO:0008006" key="5">
    <source>
        <dbReference type="Google" id="ProtNLM"/>
    </source>
</evidence>
<reference evidence="3 4" key="1">
    <citation type="submission" date="2019-09" db="EMBL/GenBank/DDBJ databases">
        <title>Genome sequence of Adhaeribacter sp. M2.</title>
        <authorList>
            <person name="Srinivasan S."/>
        </authorList>
    </citation>
    <scope>NUCLEOTIDE SEQUENCE [LARGE SCALE GENOMIC DNA]</scope>
    <source>
        <strain evidence="3 4">M2</strain>
    </source>
</reference>
<dbReference type="Proteomes" id="UP000326570">
    <property type="component" value="Unassembled WGS sequence"/>
</dbReference>
<evidence type="ECO:0000256" key="1">
    <source>
        <dbReference type="SAM" id="Coils"/>
    </source>
</evidence>
<accession>A0A5N1J7H7</accession>
<dbReference type="AlphaFoldDB" id="A0A5N1J7H7"/>
<dbReference type="RefSeq" id="WP_150902598.1">
    <property type="nucleotide sequence ID" value="NZ_VTWT01000002.1"/>
</dbReference>
<feature type="region of interest" description="Disordered" evidence="2">
    <location>
        <begin position="1"/>
        <end position="24"/>
    </location>
</feature>